<feature type="transmembrane region" description="Helical" evidence="13">
    <location>
        <begin position="574"/>
        <end position="592"/>
    </location>
</feature>
<feature type="domain" description="G-protein coupled receptors family 3 profile" evidence="14">
    <location>
        <begin position="569"/>
        <end position="769"/>
    </location>
</feature>
<evidence type="ECO:0000256" key="5">
    <source>
        <dbReference type="ARBA" id="ARBA00022989"/>
    </source>
</evidence>
<evidence type="ECO:0000256" key="3">
    <source>
        <dbReference type="ARBA" id="ARBA00022692"/>
    </source>
</evidence>
<dbReference type="PANTHER" id="PTHR10519:SF74">
    <property type="entry name" value="GAMMA-AMINOBUTYRIC ACID TYPE B RECEPTOR SUBUNIT 2"/>
    <property type="match status" value="1"/>
</dbReference>
<protein>
    <recommendedName>
        <fullName evidence="11">Gamma-aminobutyric acid type B receptor subunit 2</fullName>
    </recommendedName>
</protein>
<dbReference type="STRING" id="188477.A0A3S1BDS3"/>
<dbReference type="PROSITE" id="PS50259">
    <property type="entry name" value="G_PROTEIN_RECEP_F3_4"/>
    <property type="match status" value="1"/>
</dbReference>
<keyword evidence="7 13" id="KW-0472">Membrane</keyword>
<dbReference type="EMBL" id="RQTK01000325">
    <property type="protein sequence ID" value="RUS81651.1"/>
    <property type="molecule type" value="Genomic_DNA"/>
</dbReference>
<name>A0A3S1BDS3_ELYCH</name>
<dbReference type="InterPro" id="IPR002455">
    <property type="entry name" value="GPCR3_GABA-B"/>
</dbReference>
<dbReference type="GO" id="GO:0004965">
    <property type="term" value="F:G protein-coupled GABA receptor activity"/>
    <property type="evidence" value="ECO:0007669"/>
    <property type="project" value="InterPro"/>
</dbReference>
<sequence length="1088" mass="120957">MVSRGGVKWWCHGVVSRGGVTRWCHGVVSRGGVTGPCLSNGFHWHRQSSDQLALDISAGYGVISAVGPVIARPLLSGPEADHLDNNNREWAGHGCDMAVATRAFFDMMAESQTTTAMLFGDACYNVTGPMVQIAHQWDMFQLSYGDTNPMLSNRDEYPNFYRTVPSDSDFNPARLALLRAFNWSTLSYGDTNPMLSNRDEYPNFYRTVPSDSDFNPARLALLRAFNWSTVGTLFQDAKLGEGRHGYAHNRFDSLMTKQKINVSVVQSFSDDPTPAVAKLKEHDIRIIVGNFDQDMARRVFCRAHHHGMFGAKYQWIILGTYEPDWWRMSDSSIDCTPEQLNKTLHGYLATDVLTLSTSEEVTESGKTPREYLALYEAARGSEYSKYHGYAYDGVWVVAKALDRLLDDVSVSPEDFRGPLVGKVLNETAFVGVTGRVQFLNGDRVGSTTILQMQYGTMVKVGEYHALTDHLDLSVGDPILWIDGNQPADRSIKIEELRRVSFPVYVGFVVMAALGITMAAFFLALNIRFRRHSPNMNNLIIVGSMLCYLSVILLGAEPGSNNRQLFSYWCTARSWTLALGFTLAFGAMFGKTWRVHAIFTNIKLNKKVIKDYKLMLIVLVLVLVDASILVTWQIVDPFDKAVKRMSPEVSLAVYEDFEIIPKIDYCSSRYMELWLGALYAYKGLLLAFGCFLAWETRHVSIPALNDSQYIGMSVYNVVIMCVSGAAVSFIIKDMPTQSFVIIGLFIVFCTTITLCLVFLPKIIQLKRNPKGDESRVRATLRQSAKKTTKFEFAAQRERMKATSEENRRLRGCLEQKAVELEHLLEQLGDEACGKDLTLRSSFLRSKILALTSVGDSPGKLSVRSYNQSDLECLSTYSEASAATSTMLMADDWSPGPGLFKHRGRGSRAGAEAIELAGVRLLNRKQSITIPPPAEEELSQDDPFGGVYLGPEEKSAETSASDQQFHPRPATPDPGHVIAELSPQDLTTGSLGQDKSPGDPLSDPINCRHELRARSCDLPPLTPFVPLNLSPERSKPLFDPRGIFGGGCECAIPAATASSSAHTTRYSEFKAQLRGKRYRFNFDSSDSKNV</sequence>
<keyword evidence="8" id="KW-0675">Receptor</keyword>
<evidence type="ECO:0000259" key="14">
    <source>
        <dbReference type="PROSITE" id="PS50259"/>
    </source>
</evidence>
<feature type="transmembrane region" description="Helical" evidence="13">
    <location>
        <begin position="501"/>
        <end position="524"/>
    </location>
</feature>
<keyword evidence="2" id="KW-1003">Cell membrane</keyword>
<dbReference type="Pfam" id="PF00003">
    <property type="entry name" value="7tm_3"/>
    <property type="match status" value="1"/>
</dbReference>
<dbReference type="AlphaFoldDB" id="A0A3S1BDS3"/>
<dbReference type="SUPFAM" id="SSF53822">
    <property type="entry name" value="Periplasmic binding protein-like I"/>
    <property type="match status" value="2"/>
</dbReference>
<comment type="subcellular location">
    <subcellularLocation>
        <location evidence="1">Cell membrane</location>
        <topology evidence="1">Multi-pass membrane protein</topology>
    </subcellularLocation>
</comment>
<dbReference type="PRINTS" id="PR00248">
    <property type="entry name" value="GPCRMGR"/>
</dbReference>
<keyword evidence="6" id="KW-0297">G-protein coupled receptor</keyword>
<dbReference type="InterPro" id="IPR001828">
    <property type="entry name" value="ANF_lig-bd_rcpt"/>
</dbReference>
<keyword evidence="16" id="KW-1185">Reference proteome</keyword>
<evidence type="ECO:0000313" key="16">
    <source>
        <dbReference type="Proteomes" id="UP000271974"/>
    </source>
</evidence>
<evidence type="ECO:0000256" key="4">
    <source>
        <dbReference type="ARBA" id="ARBA00022729"/>
    </source>
</evidence>
<evidence type="ECO:0000256" key="8">
    <source>
        <dbReference type="ARBA" id="ARBA00023170"/>
    </source>
</evidence>
<accession>A0A3S1BDS3</accession>
<evidence type="ECO:0000256" key="11">
    <source>
        <dbReference type="ARBA" id="ARBA00073785"/>
    </source>
</evidence>
<dbReference type="Gene3D" id="3.40.50.2300">
    <property type="match status" value="2"/>
</dbReference>
<dbReference type="OrthoDB" id="2150267at2759"/>
<evidence type="ECO:0000256" key="1">
    <source>
        <dbReference type="ARBA" id="ARBA00004651"/>
    </source>
</evidence>
<comment type="caution">
    <text evidence="15">The sequence shown here is derived from an EMBL/GenBank/DDBJ whole genome shotgun (WGS) entry which is preliminary data.</text>
</comment>
<keyword evidence="10" id="KW-0807">Transducer</keyword>
<dbReference type="PANTHER" id="PTHR10519">
    <property type="entry name" value="GABA-B RECEPTOR"/>
    <property type="match status" value="1"/>
</dbReference>
<dbReference type="InterPro" id="IPR028082">
    <property type="entry name" value="Peripla_BP_I"/>
</dbReference>
<dbReference type="InterPro" id="IPR000337">
    <property type="entry name" value="GPCR_3"/>
</dbReference>
<dbReference type="InterPro" id="IPR017978">
    <property type="entry name" value="GPCR_3_C"/>
</dbReference>
<dbReference type="FunFam" id="3.40.50.2300:FF:000063">
    <property type="entry name" value="Gamma-aminobutyric acid type B receptor subunit"/>
    <property type="match status" value="1"/>
</dbReference>
<reference evidence="15 16" key="1">
    <citation type="submission" date="2019-01" db="EMBL/GenBank/DDBJ databases">
        <title>A draft genome assembly of the solar-powered sea slug Elysia chlorotica.</title>
        <authorList>
            <person name="Cai H."/>
            <person name="Li Q."/>
            <person name="Fang X."/>
            <person name="Li J."/>
            <person name="Curtis N.E."/>
            <person name="Altenburger A."/>
            <person name="Shibata T."/>
            <person name="Feng M."/>
            <person name="Maeda T."/>
            <person name="Schwartz J.A."/>
            <person name="Shigenobu S."/>
            <person name="Lundholm N."/>
            <person name="Nishiyama T."/>
            <person name="Yang H."/>
            <person name="Hasebe M."/>
            <person name="Li S."/>
            <person name="Pierce S.K."/>
            <person name="Wang J."/>
        </authorList>
    </citation>
    <scope>NUCLEOTIDE SEQUENCE [LARGE SCALE GENOMIC DNA]</scope>
    <source>
        <strain evidence="15">EC2010</strain>
        <tissue evidence="15">Whole organism of an adult</tissue>
    </source>
</reference>
<evidence type="ECO:0000256" key="12">
    <source>
        <dbReference type="SAM" id="MobiDB-lite"/>
    </source>
</evidence>
<feature type="transmembrane region" description="Helical" evidence="13">
    <location>
        <begin position="536"/>
        <end position="554"/>
    </location>
</feature>
<dbReference type="Proteomes" id="UP000271974">
    <property type="component" value="Unassembled WGS sequence"/>
</dbReference>
<evidence type="ECO:0000256" key="7">
    <source>
        <dbReference type="ARBA" id="ARBA00023136"/>
    </source>
</evidence>
<evidence type="ECO:0000256" key="6">
    <source>
        <dbReference type="ARBA" id="ARBA00023040"/>
    </source>
</evidence>
<dbReference type="GO" id="GO:0007214">
    <property type="term" value="P:gamma-aminobutyric acid signaling pathway"/>
    <property type="evidence" value="ECO:0007669"/>
    <property type="project" value="TreeGrafter"/>
</dbReference>
<evidence type="ECO:0000256" key="10">
    <source>
        <dbReference type="ARBA" id="ARBA00023224"/>
    </source>
</evidence>
<keyword evidence="4" id="KW-0732">Signal</keyword>
<evidence type="ECO:0000256" key="9">
    <source>
        <dbReference type="ARBA" id="ARBA00023180"/>
    </source>
</evidence>
<proteinExistence type="predicted"/>
<dbReference type="PRINTS" id="PR01176">
    <property type="entry name" value="GABABRECEPTR"/>
</dbReference>
<keyword evidence="9" id="KW-0325">Glycoprotein</keyword>
<evidence type="ECO:0000256" key="13">
    <source>
        <dbReference type="SAM" id="Phobius"/>
    </source>
</evidence>
<organism evidence="15 16">
    <name type="scientific">Elysia chlorotica</name>
    <name type="common">Eastern emerald elysia</name>
    <name type="synonym">Sea slug</name>
    <dbReference type="NCBI Taxonomy" id="188477"/>
    <lineage>
        <taxon>Eukaryota</taxon>
        <taxon>Metazoa</taxon>
        <taxon>Spiralia</taxon>
        <taxon>Lophotrochozoa</taxon>
        <taxon>Mollusca</taxon>
        <taxon>Gastropoda</taxon>
        <taxon>Heterobranchia</taxon>
        <taxon>Euthyneura</taxon>
        <taxon>Panpulmonata</taxon>
        <taxon>Sacoglossa</taxon>
        <taxon>Placobranchoidea</taxon>
        <taxon>Plakobranchidae</taxon>
        <taxon>Elysia</taxon>
    </lineage>
</organism>
<feature type="transmembrane region" description="Helical" evidence="13">
    <location>
        <begin position="736"/>
        <end position="758"/>
    </location>
</feature>
<feature type="transmembrane region" description="Helical" evidence="13">
    <location>
        <begin position="713"/>
        <end position="730"/>
    </location>
</feature>
<feature type="transmembrane region" description="Helical" evidence="13">
    <location>
        <begin position="613"/>
        <end position="634"/>
    </location>
</feature>
<gene>
    <name evidence="15" type="ORF">EGW08_010568</name>
</gene>
<dbReference type="CDD" id="cd06366">
    <property type="entry name" value="PBP1_GABAb_receptor"/>
    <property type="match status" value="1"/>
</dbReference>
<dbReference type="GO" id="GO:0038039">
    <property type="term" value="C:G protein-coupled receptor heterodimeric complex"/>
    <property type="evidence" value="ECO:0007669"/>
    <property type="project" value="TreeGrafter"/>
</dbReference>
<feature type="region of interest" description="Disordered" evidence="12">
    <location>
        <begin position="928"/>
        <end position="978"/>
    </location>
</feature>
<evidence type="ECO:0000256" key="2">
    <source>
        <dbReference type="ARBA" id="ARBA00022475"/>
    </source>
</evidence>
<evidence type="ECO:0000313" key="15">
    <source>
        <dbReference type="EMBL" id="RUS81651.1"/>
    </source>
</evidence>
<dbReference type="Pfam" id="PF01094">
    <property type="entry name" value="ANF_receptor"/>
    <property type="match status" value="1"/>
</dbReference>
<keyword evidence="3 13" id="KW-0812">Transmembrane</keyword>
<dbReference type="PRINTS" id="PR01177">
    <property type="entry name" value="GABAB1RECPTR"/>
</dbReference>
<keyword evidence="5 13" id="KW-1133">Transmembrane helix</keyword>